<comment type="caution">
    <text evidence="8">The sequence shown here is derived from an EMBL/GenBank/DDBJ whole genome shotgun (WGS) entry which is preliminary data.</text>
</comment>
<evidence type="ECO:0000313" key="8">
    <source>
        <dbReference type="EMBL" id="GGH88860.1"/>
    </source>
</evidence>
<evidence type="ECO:0000256" key="4">
    <source>
        <dbReference type="ARBA" id="ARBA00023143"/>
    </source>
</evidence>
<dbReference type="GO" id="GO:0005576">
    <property type="term" value="C:extracellular region"/>
    <property type="evidence" value="ECO:0007669"/>
    <property type="project" value="UniProtKB-SubCell"/>
</dbReference>
<dbReference type="InterPro" id="IPR010809">
    <property type="entry name" value="FliD_C"/>
</dbReference>
<feature type="domain" description="Flagellar hook-associated protein 2 N-terminal" evidence="6">
    <location>
        <begin position="27"/>
        <end position="123"/>
    </location>
</feature>
<dbReference type="EMBL" id="BMFV01000059">
    <property type="protein sequence ID" value="GGH88860.1"/>
    <property type="molecule type" value="Genomic_DNA"/>
</dbReference>
<comment type="subunit">
    <text evidence="2 5">Homopentamer.</text>
</comment>
<dbReference type="NCBIfam" id="NF005833">
    <property type="entry name" value="PRK07737.1"/>
    <property type="match status" value="1"/>
</dbReference>
<dbReference type="AlphaFoldDB" id="A0A8J3EPQ5"/>
<dbReference type="PANTHER" id="PTHR30288">
    <property type="entry name" value="FLAGELLAR CAP/ASSEMBLY PROTEIN FLID"/>
    <property type="match status" value="1"/>
</dbReference>
<evidence type="ECO:0000259" key="6">
    <source>
        <dbReference type="Pfam" id="PF02465"/>
    </source>
</evidence>
<dbReference type="Pfam" id="PF07195">
    <property type="entry name" value="FliD_C"/>
    <property type="match status" value="1"/>
</dbReference>
<evidence type="ECO:0000259" key="7">
    <source>
        <dbReference type="Pfam" id="PF07195"/>
    </source>
</evidence>
<evidence type="ECO:0000256" key="1">
    <source>
        <dbReference type="ARBA" id="ARBA00009764"/>
    </source>
</evidence>
<evidence type="ECO:0000256" key="2">
    <source>
        <dbReference type="ARBA" id="ARBA00011255"/>
    </source>
</evidence>
<dbReference type="RefSeq" id="WP_188499365.1">
    <property type="nucleotide sequence ID" value="NZ_BMFV01000059.1"/>
</dbReference>
<accession>A0A8J3EPQ5</accession>
<evidence type="ECO:0000256" key="5">
    <source>
        <dbReference type="RuleBase" id="RU362066"/>
    </source>
</evidence>
<dbReference type="GO" id="GO:0007155">
    <property type="term" value="P:cell adhesion"/>
    <property type="evidence" value="ECO:0007669"/>
    <property type="project" value="InterPro"/>
</dbReference>
<evidence type="ECO:0000256" key="3">
    <source>
        <dbReference type="ARBA" id="ARBA00023054"/>
    </source>
</evidence>
<keyword evidence="4 5" id="KW-0975">Bacterial flagellum</keyword>
<reference evidence="8" key="2">
    <citation type="submission" date="2020-09" db="EMBL/GenBank/DDBJ databases">
        <authorList>
            <person name="Sun Q."/>
            <person name="Zhou Y."/>
        </authorList>
    </citation>
    <scope>NUCLEOTIDE SEQUENCE</scope>
    <source>
        <strain evidence="8">CGMCC 1.12777</strain>
    </source>
</reference>
<dbReference type="GO" id="GO:0009421">
    <property type="term" value="C:bacterial-type flagellum filament cap"/>
    <property type="evidence" value="ECO:0007669"/>
    <property type="project" value="InterPro"/>
</dbReference>
<dbReference type="Pfam" id="PF02465">
    <property type="entry name" value="FliD_N"/>
    <property type="match status" value="1"/>
</dbReference>
<organism evidence="8 9">
    <name type="scientific">Pullulanibacillus pueri</name>
    <dbReference type="NCBI Taxonomy" id="1437324"/>
    <lineage>
        <taxon>Bacteria</taxon>
        <taxon>Bacillati</taxon>
        <taxon>Bacillota</taxon>
        <taxon>Bacilli</taxon>
        <taxon>Bacillales</taxon>
        <taxon>Sporolactobacillaceae</taxon>
        <taxon>Pullulanibacillus</taxon>
    </lineage>
</organism>
<dbReference type="GO" id="GO:0071973">
    <property type="term" value="P:bacterial-type flagellum-dependent cell motility"/>
    <property type="evidence" value="ECO:0007669"/>
    <property type="project" value="TreeGrafter"/>
</dbReference>
<comment type="similarity">
    <text evidence="1 5">Belongs to the FliD family.</text>
</comment>
<reference evidence="8" key="1">
    <citation type="journal article" date="2014" name="Int. J. Syst. Evol. Microbiol.">
        <title>Complete genome sequence of Corynebacterium casei LMG S-19264T (=DSM 44701T), isolated from a smear-ripened cheese.</title>
        <authorList>
            <consortium name="US DOE Joint Genome Institute (JGI-PGF)"/>
            <person name="Walter F."/>
            <person name="Albersmeier A."/>
            <person name="Kalinowski J."/>
            <person name="Ruckert C."/>
        </authorList>
    </citation>
    <scope>NUCLEOTIDE SEQUENCE</scope>
    <source>
        <strain evidence="8">CGMCC 1.12777</strain>
    </source>
</reference>
<sequence length="622" mass="68124">MADPLSSVSTSSSSSATSGNRMFGLASGLDIDSMVDKLMQAERVPLTQLEQQKQLLQWQQDDYRDMNSLLLDLRTSTFNMTLQSSYLSRTATSNDESKITAVASANSPKTSYTISNATLATAANAQSGKIGSDNDDNTADIPYDATLSVWAMRDALNLSDGTDGQYQIKDVTGEETDVDKDGTLFQLKNTLIDDTKTTSVNVNGMDYDVFYNQDDFNNSDSENKVWIEPDSGLMMFNNTLKKGDKITTDYSYGEFADGALKSTISTPDADGNMQDHDISFAPTDTMDQMISKINNSGANITAFYDDASQKISIVSNVTGTYTSGEGEDKDITFDGDFLTNSLKLTTDGVANGTDANVTINGLATTRHTNTFTINGSTFTLKDKIDAPVTVTVADDTNGIYDKIKDWVDKYNDTIAKINDKLGEERYRDYAPLTDEQESEMTDNQVELWTDKAKSGMLSQDTILSSGLTKMRQDLYSSVGGVDSAFDQLAEIGITTSSNYQDKGKLVISETDLKAAIASNPEAVMDIFTHSSDDYSDQGIMKRLTDSLDKTMADVTQKAGKATSTYDQFALGKSIHDYEDKIDDMQDRLSDLQTRYYNQFSAMEQAIEQANQQSGYLTSMLGG</sequence>
<dbReference type="InterPro" id="IPR003481">
    <property type="entry name" value="FliD_N"/>
</dbReference>
<dbReference type="Proteomes" id="UP000656813">
    <property type="component" value="Unassembled WGS sequence"/>
</dbReference>
<evidence type="ECO:0000313" key="9">
    <source>
        <dbReference type="Proteomes" id="UP000656813"/>
    </source>
</evidence>
<protein>
    <recommendedName>
        <fullName evidence="5">Flagellar hook-associated protein 2</fullName>
        <shortName evidence="5">HAP2</shortName>
    </recommendedName>
    <alternativeName>
        <fullName evidence="5">Flagellar cap protein</fullName>
    </alternativeName>
</protein>
<keyword evidence="9" id="KW-1185">Reference proteome</keyword>
<dbReference type="GO" id="GO:0009424">
    <property type="term" value="C:bacterial-type flagellum hook"/>
    <property type="evidence" value="ECO:0007669"/>
    <property type="project" value="UniProtKB-UniRule"/>
</dbReference>
<keyword evidence="5" id="KW-0964">Secreted</keyword>
<dbReference type="InterPro" id="IPR040026">
    <property type="entry name" value="FliD"/>
</dbReference>
<dbReference type="PANTHER" id="PTHR30288:SF0">
    <property type="entry name" value="FLAGELLAR HOOK-ASSOCIATED PROTEIN 2"/>
    <property type="match status" value="1"/>
</dbReference>
<keyword evidence="3" id="KW-0175">Coiled coil</keyword>
<comment type="function">
    <text evidence="5">Required for morphogenesis and for the elongation of the flagellar filament by facilitating polymerization of the flagellin monomers at the tip of growing filament. Forms a capping structure, which prevents flagellin subunits (transported through the central channel of the flagellum) from leaking out without polymerization at the distal end.</text>
</comment>
<gene>
    <name evidence="8" type="ORF">GCM10007096_42150</name>
</gene>
<feature type="domain" description="Flagellar hook-associated protein 2 C-terminal" evidence="7">
    <location>
        <begin position="352"/>
        <end position="611"/>
    </location>
</feature>
<proteinExistence type="inferred from homology"/>
<comment type="subcellular location">
    <subcellularLocation>
        <location evidence="5">Secreted</location>
    </subcellularLocation>
    <subcellularLocation>
        <location evidence="5">Bacterial flagellum</location>
    </subcellularLocation>
</comment>
<name>A0A8J3EPQ5_9BACL</name>